<protein>
    <submittedName>
        <fullName evidence="1">Uncharacterized protein</fullName>
    </submittedName>
</protein>
<evidence type="ECO:0000313" key="2">
    <source>
        <dbReference type="Proteomes" id="UP000824139"/>
    </source>
</evidence>
<dbReference type="AlphaFoldDB" id="A0A9D1FW16"/>
<sequence>MGKTLDDFYNDLGARESGGNYKAVNTAGYIGKYQMGEAAMVDAGYYKRKPNNNYNNKWDGEFTGKDGIYSVEDFLNSPQAQENAQRIYKQKQWSYIKNFAQKYDGKVINEIPITQSGMLAATHLLGQGKLKEYLQSNGKYIPKDGYGTSIEEYLKKFAGYDVSGITGLKSDSTTTVQPNSARTATPQQPSKLFKIGVELRVDKDGNPIFTPQEIGEMTREEFEKNLPIIEQQLKDGLIKPENPQVDYSGYLNPLSGSGKIFSRESISQMSGDEYLANEPEIMAQLQSIGVPTENELYTASLRGGTIYVRPYTRSNGTEVRGYYRSV</sequence>
<comment type="caution">
    <text evidence="1">The sequence shown here is derived from an EMBL/GenBank/DDBJ whole genome shotgun (WGS) entry which is preliminary data.</text>
</comment>
<dbReference type="EMBL" id="DVJO01000121">
    <property type="protein sequence ID" value="HIS83060.1"/>
    <property type="molecule type" value="Genomic_DNA"/>
</dbReference>
<organism evidence="1 2">
    <name type="scientific">Candidatus Scatenecus faecavium</name>
    <dbReference type="NCBI Taxonomy" id="2840915"/>
    <lineage>
        <taxon>Bacteria</taxon>
        <taxon>Candidatus Scatenecus</taxon>
    </lineage>
</organism>
<name>A0A9D1FW16_9BACT</name>
<proteinExistence type="predicted"/>
<dbReference type="Proteomes" id="UP000824139">
    <property type="component" value="Unassembled WGS sequence"/>
</dbReference>
<accession>A0A9D1FW16</accession>
<reference evidence="1" key="1">
    <citation type="submission" date="2020-10" db="EMBL/GenBank/DDBJ databases">
        <authorList>
            <person name="Gilroy R."/>
        </authorList>
    </citation>
    <scope>NUCLEOTIDE SEQUENCE</scope>
    <source>
        <strain evidence="1">CHK152-2994</strain>
    </source>
</reference>
<evidence type="ECO:0000313" key="1">
    <source>
        <dbReference type="EMBL" id="HIS83060.1"/>
    </source>
</evidence>
<gene>
    <name evidence="1" type="ORF">IAD41_05585</name>
</gene>
<reference evidence="1" key="2">
    <citation type="journal article" date="2021" name="PeerJ">
        <title>Extensive microbial diversity within the chicken gut microbiome revealed by metagenomics and culture.</title>
        <authorList>
            <person name="Gilroy R."/>
            <person name="Ravi A."/>
            <person name="Getino M."/>
            <person name="Pursley I."/>
            <person name="Horton D.L."/>
            <person name="Alikhan N.F."/>
            <person name="Baker D."/>
            <person name="Gharbi K."/>
            <person name="Hall N."/>
            <person name="Watson M."/>
            <person name="Adriaenssens E.M."/>
            <person name="Foster-Nyarko E."/>
            <person name="Jarju S."/>
            <person name="Secka A."/>
            <person name="Antonio M."/>
            <person name="Oren A."/>
            <person name="Chaudhuri R.R."/>
            <person name="La Ragione R."/>
            <person name="Hildebrand F."/>
            <person name="Pallen M.J."/>
        </authorList>
    </citation>
    <scope>NUCLEOTIDE SEQUENCE</scope>
    <source>
        <strain evidence="1">CHK152-2994</strain>
    </source>
</reference>